<proteinExistence type="inferred from homology"/>
<dbReference type="EMBL" id="NCKV01028710">
    <property type="protein sequence ID" value="RWS19224.1"/>
    <property type="molecule type" value="Genomic_DNA"/>
</dbReference>
<dbReference type="AlphaFoldDB" id="A0A443RVJ1"/>
<dbReference type="InterPro" id="IPR001910">
    <property type="entry name" value="Inosine/uridine_hydrolase_dom"/>
</dbReference>
<gene>
    <name evidence="3" type="ORF">B4U80_14477</name>
</gene>
<dbReference type="Proteomes" id="UP000288716">
    <property type="component" value="Unassembled WGS sequence"/>
</dbReference>
<evidence type="ECO:0000313" key="3">
    <source>
        <dbReference type="EMBL" id="RWS19224.1"/>
    </source>
</evidence>
<organism evidence="3 4">
    <name type="scientific">Leptotrombidium deliense</name>
    <dbReference type="NCBI Taxonomy" id="299467"/>
    <lineage>
        <taxon>Eukaryota</taxon>
        <taxon>Metazoa</taxon>
        <taxon>Ecdysozoa</taxon>
        <taxon>Arthropoda</taxon>
        <taxon>Chelicerata</taxon>
        <taxon>Arachnida</taxon>
        <taxon>Acari</taxon>
        <taxon>Acariformes</taxon>
        <taxon>Trombidiformes</taxon>
        <taxon>Prostigmata</taxon>
        <taxon>Anystina</taxon>
        <taxon>Parasitengona</taxon>
        <taxon>Trombiculoidea</taxon>
        <taxon>Trombiculidae</taxon>
        <taxon>Leptotrombidium</taxon>
    </lineage>
</organism>
<protein>
    <submittedName>
        <fullName evidence="3">Uridine nucleosidase 1-like isoform X2</fullName>
    </submittedName>
</protein>
<comment type="similarity">
    <text evidence="1">Belongs to the IUNH family.</text>
</comment>
<dbReference type="Pfam" id="PF01156">
    <property type="entry name" value="IU_nuc_hydro"/>
    <property type="match status" value="1"/>
</dbReference>
<evidence type="ECO:0000259" key="2">
    <source>
        <dbReference type="Pfam" id="PF01156"/>
    </source>
</evidence>
<dbReference type="SUPFAM" id="SSF53590">
    <property type="entry name" value="Nucleoside hydrolase"/>
    <property type="match status" value="1"/>
</dbReference>
<name>A0A443RVJ1_9ACAR</name>
<evidence type="ECO:0000256" key="1">
    <source>
        <dbReference type="ARBA" id="ARBA00009176"/>
    </source>
</evidence>
<dbReference type="VEuPathDB" id="VectorBase:LDEU012816"/>
<reference evidence="3 4" key="1">
    <citation type="journal article" date="2018" name="Gigascience">
        <title>Genomes of trombidid mites reveal novel predicted allergens and laterally-transferred genes associated with secondary metabolism.</title>
        <authorList>
            <person name="Dong X."/>
            <person name="Chaisiri K."/>
            <person name="Xia D."/>
            <person name="Armstrong S.D."/>
            <person name="Fang Y."/>
            <person name="Donnelly M.J."/>
            <person name="Kadowaki T."/>
            <person name="McGarry J.W."/>
            <person name="Darby A.C."/>
            <person name="Makepeace B.L."/>
        </authorList>
    </citation>
    <scope>NUCLEOTIDE SEQUENCE [LARGE SCALE GENOMIC DNA]</scope>
    <source>
        <strain evidence="3">UoL-UT</strain>
    </source>
</reference>
<dbReference type="PANTHER" id="PTHR46190">
    <property type="entry name" value="SI:CH211-201H21.5-RELATED"/>
    <property type="match status" value="1"/>
</dbReference>
<evidence type="ECO:0000313" key="4">
    <source>
        <dbReference type="Proteomes" id="UP000288716"/>
    </source>
</evidence>
<dbReference type="InterPro" id="IPR052775">
    <property type="entry name" value="IUN_hydrolase"/>
</dbReference>
<feature type="domain" description="Inosine/uridine-preferring nucleoside hydrolase" evidence="2">
    <location>
        <begin position="5"/>
        <end position="62"/>
    </location>
</feature>
<dbReference type="OrthoDB" id="432381at2759"/>
<keyword evidence="4" id="KW-1185">Reference proteome</keyword>
<accession>A0A443RVJ1</accession>
<dbReference type="Gene3D" id="3.90.245.10">
    <property type="entry name" value="Ribonucleoside hydrolase-like"/>
    <property type="match status" value="1"/>
</dbReference>
<dbReference type="GO" id="GO:0016799">
    <property type="term" value="F:hydrolase activity, hydrolyzing N-glycosyl compounds"/>
    <property type="evidence" value="ECO:0007669"/>
    <property type="project" value="InterPro"/>
</dbReference>
<dbReference type="InterPro" id="IPR036452">
    <property type="entry name" value="Ribo_hydro-like"/>
</dbReference>
<dbReference type="PANTHER" id="PTHR46190:SF1">
    <property type="entry name" value="SI:CH211-201H21.5"/>
    <property type="match status" value="1"/>
</dbReference>
<sequence>DSELVVIDTDAGPDDVYAIILSDFATKVSKKKLNVLAITTVSGNTHVDNVIQNVGLTLTILNSSV</sequence>
<comment type="caution">
    <text evidence="3">The sequence shown here is derived from an EMBL/GenBank/DDBJ whole genome shotgun (WGS) entry which is preliminary data.</text>
</comment>
<feature type="non-terminal residue" evidence="3">
    <location>
        <position position="1"/>
    </location>
</feature>